<gene>
    <name evidence="6" type="ORF">SLEP1_g14382</name>
</gene>
<name>A0AAV5IIU4_9ROSI</name>
<dbReference type="InterPro" id="IPR021109">
    <property type="entry name" value="Peptidase_aspartic_dom_sf"/>
</dbReference>
<reference evidence="6 7" key="1">
    <citation type="journal article" date="2021" name="Commun. Biol.">
        <title>The genome of Shorea leprosula (Dipterocarpaceae) highlights the ecological relevance of drought in aseasonal tropical rainforests.</title>
        <authorList>
            <person name="Ng K.K.S."/>
            <person name="Kobayashi M.J."/>
            <person name="Fawcett J.A."/>
            <person name="Hatakeyama M."/>
            <person name="Paape T."/>
            <person name="Ng C.H."/>
            <person name="Ang C.C."/>
            <person name="Tnah L.H."/>
            <person name="Lee C.T."/>
            <person name="Nishiyama T."/>
            <person name="Sese J."/>
            <person name="O'Brien M.J."/>
            <person name="Copetti D."/>
            <person name="Mohd Noor M.I."/>
            <person name="Ong R.C."/>
            <person name="Putra M."/>
            <person name="Sireger I.Z."/>
            <person name="Indrioko S."/>
            <person name="Kosugi Y."/>
            <person name="Izuno A."/>
            <person name="Isagi Y."/>
            <person name="Lee S.L."/>
            <person name="Shimizu K.K."/>
        </authorList>
    </citation>
    <scope>NUCLEOTIDE SEQUENCE [LARGE SCALE GENOMIC DNA]</scope>
    <source>
        <strain evidence="6">214</strain>
    </source>
</reference>
<dbReference type="EMBL" id="BPVZ01000017">
    <property type="protein sequence ID" value="GKV01867.1"/>
    <property type="molecule type" value="Genomic_DNA"/>
</dbReference>
<feature type="compositionally biased region" description="Basic and acidic residues" evidence="3">
    <location>
        <begin position="44"/>
        <end position="56"/>
    </location>
</feature>
<dbReference type="GO" id="GO:0004523">
    <property type="term" value="F:RNA-DNA hybrid ribonuclease activity"/>
    <property type="evidence" value="ECO:0007669"/>
    <property type="project" value="InterPro"/>
</dbReference>
<dbReference type="Pfam" id="PF13456">
    <property type="entry name" value="RVT_3"/>
    <property type="match status" value="1"/>
</dbReference>
<evidence type="ECO:0000256" key="1">
    <source>
        <dbReference type="ARBA" id="ARBA00023172"/>
    </source>
</evidence>
<feature type="region of interest" description="Disordered" evidence="3">
    <location>
        <begin position="384"/>
        <end position="433"/>
    </location>
</feature>
<dbReference type="SUPFAM" id="SSF53098">
    <property type="entry name" value="Ribonuclease H-like"/>
    <property type="match status" value="2"/>
</dbReference>
<feature type="region of interest" description="Disordered" evidence="3">
    <location>
        <begin position="1"/>
        <end position="68"/>
    </location>
</feature>
<dbReference type="InterPro" id="IPR043502">
    <property type="entry name" value="DNA/RNA_pol_sf"/>
</dbReference>
<dbReference type="CDD" id="cd01647">
    <property type="entry name" value="RT_LTR"/>
    <property type="match status" value="1"/>
</dbReference>
<dbReference type="Gene3D" id="3.10.10.10">
    <property type="entry name" value="HIV Type 1 Reverse Transcriptase, subunit A, domain 1"/>
    <property type="match status" value="1"/>
</dbReference>
<dbReference type="Proteomes" id="UP001054252">
    <property type="component" value="Unassembled WGS sequence"/>
</dbReference>
<proteinExistence type="predicted"/>
<dbReference type="Gene3D" id="3.30.70.270">
    <property type="match status" value="2"/>
</dbReference>
<feature type="domain" description="Integrase catalytic" evidence="5">
    <location>
        <begin position="1261"/>
        <end position="1448"/>
    </location>
</feature>
<feature type="compositionally biased region" description="Polar residues" evidence="3">
    <location>
        <begin position="389"/>
        <end position="402"/>
    </location>
</feature>
<dbReference type="GO" id="GO:0006310">
    <property type="term" value="P:DNA recombination"/>
    <property type="evidence" value="ECO:0007669"/>
    <property type="project" value="UniProtKB-KW"/>
</dbReference>
<dbReference type="InterPro" id="IPR041577">
    <property type="entry name" value="RT_RNaseH_2"/>
</dbReference>
<dbReference type="InterPro" id="IPR001584">
    <property type="entry name" value="Integrase_cat-core"/>
</dbReference>
<comment type="caution">
    <text evidence="6">The sequence shown here is derived from an EMBL/GenBank/DDBJ whole genome shotgun (WGS) entry which is preliminary data.</text>
</comment>
<evidence type="ECO:0000259" key="4">
    <source>
        <dbReference type="PROSITE" id="PS50879"/>
    </source>
</evidence>
<feature type="domain" description="RNase H type-1" evidence="4">
    <location>
        <begin position="1103"/>
        <end position="1232"/>
    </location>
</feature>
<keyword evidence="7" id="KW-1185">Reference proteome</keyword>
<keyword evidence="2" id="KW-0175">Coiled coil</keyword>
<feature type="region of interest" description="Disordered" evidence="3">
    <location>
        <begin position="314"/>
        <end position="361"/>
    </location>
</feature>
<dbReference type="InterPro" id="IPR036397">
    <property type="entry name" value="RNaseH_sf"/>
</dbReference>
<dbReference type="PROSITE" id="PS50994">
    <property type="entry name" value="INTEGRASE"/>
    <property type="match status" value="1"/>
</dbReference>
<dbReference type="PANTHER" id="PTHR48475:SF2">
    <property type="entry name" value="RIBONUCLEASE H"/>
    <property type="match status" value="1"/>
</dbReference>
<evidence type="ECO:0000256" key="2">
    <source>
        <dbReference type="SAM" id="Coils"/>
    </source>
</evidence>
<protein>
    <submittedName>
        <fullName evidence="6">Uncharacterized protein</fullName>
    </submittedName>
</protein>
<evidence type="ECO:0000259" key="5">
    <source>
        <dbReference type="PROSITE" id="PS50994"/>
    </source>
</evidence>
<accession>A0AAV5IIU4</accession>
<feature type="compositionally biased region" description="Basic and acidic residues" evidence="3">
    <location>
        <begin position="315"/>
        <end position="339"/>
    </location>
</feature>
<dbReference type="Gene3D" id="3.30.420.10">
    <property type="entry name" value="Ribonuclease H-like superfamily/Ribonuclease H"/>
    <property type="match status" value="2"/>
</dbReference>
<dbReference type="SUPFAM" id="SSF56672">
    <property type="entry name" value="DNA/RNA polymerases"/>
    <property type="match status" value="1"/>
</dbReference>
<dbReference type="InterPro" id="IPR043128">
    <property type="entry name" value="Rev_trsase/Diguanyl_cyclase"/>
</dbReference>
<dbReference type="PANTHER" id="PTHR48475">
    <property type="entry name" value="RIBONUCLEASE H"/>
    <property type="match status" value="1"/>
</dbReference>
<keyword evidence="1" id="KW-0233">DNA recombination</keyword>
<dbReference type="GO" id="GO:0003676">
    <property type="term" value="F:nucleic acid binding"/>
    <property type="evidence" value="ECO:0007669"/>
    <property type="project" value="InterPro"/>
</dbReference>
<dbReference type="Gene3D" id="2.40.70.10">
    <property type="entry name" value="Acid Proteases"/>
    <property type="match status" value="1"/>
</dbReference>
<dbReference type="InterPro" id="IPR000477">
    <property type="entry name" value="RT_dom"/>
</dbReference>
<dbReference type="GO" id="GO:0015074">
    <property type="term" value="P:DNA integration"/>
    <property type="evidence" value="ECO:0007669"/>
    <property type="project" value="InterPro"/>
</dbReference>
<dbReference type="CDD" id="cd00303">
    <property type="entry name" value="retropepsin_like"/>
    <property type="match status" value="1"/>
</dbReference>
<dbReference type="InterPro" id="IPR012337">
    <property type="entry name" value="RNaseH-like_sf"/>
</dbReference>
<dbReference type="PROSITE" id="PS50879">
    <property type="entry name" value="RNASE_H_1"/>
    <property type="match status" value="1"/>
</dbReference>
<feature type="coiled-coil region" evidence="2">
    <location>
        <begin position="140"/>
        <end position="167"/>
    </location>
</feature>
<dbReference type="InterPro" id="IPR002156">
    <property type="entry name" value="RNaseH_domain"/>
</dbReference>
<organism evidence="6 7">
    <name type="scientific">Rubroshorea leprosula</name>
    <dbReference type="NCBI Taxonomy" id="152421"/>
    <lineage>
        <taxon>Eukaryota</taxon>
        <taxon>Viridiplantae</taxon>
        <taxon>Streptophyta</taxon>
        <taxon>Embryophyta</taxon>
        <taxon>Tracheophyta</taxon>
        <taxon>Spermatophyta</taxon>
        <taxon>Magnoliopsida</taxon>
        <taxon>eudicotyledons</taxon>
        <taxon>Gunneridae</taxon>
        <taxon>Pentapetalae</taxon>
        <taxon>rosids</taxon>
        <taxon>malvids</taxon>
        <taxon>Malvales</taxon>
        <taxon>Dipterocarpaceae</taxon>
        <taxon>Rubroshorea</taxon>
    </lineage>
</organism>
<evidence type="ECO:0000256" key="3">
    <source>
        <dbReference type="SAM" id="MobiDB-lite"/>
    </source>
</evidence>
<dbReference type="Pfam" id="PF00078">
    <property type="entry name" value="RVT_1"/>
    <property type="match status" value="1"/>
</dbReference>
<dbReference type="CDD" id="cd09279">
    <property type="entry name" value="RNase_HI_like"/>
    <property type="match status" value="1"/>
</dbReference>
<evidence type="ECO:0000313" key="6">
    <source>
        <dbReference type="EMBL" id="GKV01867.1"/>
    </source>
</evidence>
<evidence type="ECO:0000313" key="7">
    <source>
        <dbReference type="Proteomes" id="UP001054252"/>
    </source>
</evidence>
<dbReference type="Pfam" id="PF17919">
    <property type="entry name" value="RT_RNaseH_2"/>
    <property type="match status" value="1"/>
</dbReference>
<feature type="compositionally biased region" description="Basic and acidic residues" evidence="3">
    <location>
        <begin position="11"/>
        <end position="23"/>
    </location>
</feature>
<sequence>MVRTFTRGHPPRNEMDEQEDTHVSEPGLNDFRPMPRNLFIGGAEQDHLSETDDERTPTGSTEPARTTELEERTRVLEMAMGKILACLIPDDPLIPLLNRDAQPVAVVATRNSPALSNIVVPIRPRGSRKLNIEPSSSKHSEELMRKNANLERQLRDVQKSIDELKSPRSHQQTLDLDSAPLNLSITTEPYQEGFKIPHLETYDGSGDPDEHLHTYQAIMRIQNANDAMMCKVFPATLKSTARRWYHKLPRHSIDSFSQLAKLFSNKFASQREIKRTATELMQHGRFLDDLLENPLKTWNEVNDRSASFILSEDFQSSKRRADDKRSKGQEQQLRREEKKKQKHWVRRPPPPLHDSPRADKSKHCNYHRVYGHNTELPTLEGRVGRYQHGGTQDVYQDNQYPSEQGRAYRGRPFNRRGQGLRTTAPNQKDKKEVGYAGIPPPSGTINMISGGVHSGGQSARGRKALANYKRAEREPDVMMPHADPFVATVHISNHNVNKVFVDTGSSPDILYWSCFQKMQLNPNSLQKHEGPIYGFDNQLVPVEGIITLPIYVGSEPQFRMASVTFLVVKMESAFNAILGRATLCELKAVISQPHLCMKFPTPQGVGVLKGNQKMARACYQDTLKKIGTKLTEEERAELLKFLRDNQDVFAWTTNEMPGIPAELTIHKLSTDPTKRPVVQKRHLFGPEKQAAIEEEIQKLLQAGFIKRVEYSEWVSNPVLVKKPNGKWRMCIDFTNLNEACPKDPYPLPNVKKLVERAAGHERMSFLDASSGYHQVQLLLDDQEKTTFYAGDAIYCYVMMPFGLKNAGATYQKLVQIIFKLQIGKNIEVYVDDMIVTSVQAEDPIGDLSETFQNLCRAQMKLNPLKCTFAAESRKFLGYVVSKKGIEVNPEKVEAVQQMEPPRTVKDVQRLTGRVAVLHRFIARSAERCLPFFKALREPKNFQWTDMCQRAFDELKRYLASAPLLSKPVEGESLYLYLGVTAEAINSVLLREENKNQKPICYVSKVLQGAEQNYPLAEKAAFALVYTARKLRAYFQSHQIVVYTDLPLRKILQKLEFSGRLIGWSIELSEYDLTFQSRTTIKGQAVADFLVECISATKEEKAPEQPVWVLYVDGAANVEGAGARAVLVGPNGFKFEHALRFKFQTTNNAAEYEALIYGLKLASELKVQSIQVFSDYQLVVGQVKGSCETRDPQLARYASVVNRLKSRFTSFQIDKIPRADNQRADELSKLASSQETNPHRSTTVEVLDAPSYTNFTLECQLLSIDPCSPSWTAPLINYLQSGELPEDQSAAKLIKRRAAHFNLLDNRLYKRAASMPLLRCLTPYEAEYAVREVHEEVINCMCSSAQLSVCRFGIPKRIIADNGPQFRAVALRSFCNDYGIELALTSIYTPQSNGQAESANKIVLRGLKTRVLAAHSNWVDELNKVLWSCRTTPSSAMGKTPFSLAYGAEAVIPVEVGLPSDRAGWHDDLNNEQLLRENLDFVEEVREMSRIRNMAHQSRVAKFYNTRVRGRQFQVGDLVLRKAGLTNTYSCMGKLAPNWEGPYMVVRVKRPGSYVLADIHGRQLPYLWNVQNLRKFYS</sequence>